<evidence type="ECO:0000313" key="3">
    <source>
        <dbReference type="Proteomes" id="UP000002572"/>
    </source>
</evidence>
<dbReference type="FunCoup" id="E6W5T4">
    <property type="interactions" value="63"/>
</dbReference>
<dbReference type="InParanoid" id="E6W5T4"/>
<dbReference type="KEGG" id="din:Selin_2506"/>
<dbReference type="NCBIfam" id="TIGR00702">
    <property type="entry name" value="YcaO-type kinase domain"/>
    <property type="match status" value="1"/>
</dbReference>
<dbReference type="Proteomes" id="UP000002572">
    <property type="component" value="Chromosome"/>
</dbReference>
<dbReference type="eggNOG" id="COG1944">
    <property type="taxonomic scope" value="Bacteria"/>
</dbReference>
<dbReference type="STRING" id="653733.Selin_2506"/>
<gene>
    <name evidence="2" type="ordered locus">Selin_2506</name>
</gene>
<keyword evidence="3" id="KW-1185">Reference proteome</keyword>
<dbReference type="PROSITE" id="PS51664">
    <property type="entry name" value="YCAO"/>
    <property type="match status" value="1"/>
</dbReference>
<dbReference type="Pfam" id="PF18381">
    <property type="entry name" value="YcaO_C"/>
    <property type="match status" value="1"/>
</dbReference>
<evidence type="ECO:0000259" key="1">
    <source>
        <dbReference type="PROSITE" id="PS51664"/>
    </source>
</evidence>
<dbReference type="PANTHER" id="PTHR37809:SF1">
    <property type="entry name" value="RIBOSOMAL PROTEIN S12 METHYLTHIOTRANSFERASE ACCESSORY FACTOR YCAO"/>
    <property type="match status" value="1"/>
</dbReference>
<name>E6W5T4_DESIS</name>
<sequence>MSHWITGKDAPLEESVAAMTRILKDLGFDLQESAWMHQIDPVYSVRLSQRDCPAVASNGKGTTELAARASALGEMIERLACRHFFADYYLARQDAPWVYDPREQWFSASEASLEAIFPPHLREIYDPTGELEPTDLLDHNGPLGDGHICCLPFERSSDGSRQWLPVSLLGNLYASNGMAVGNSLAEARVQALCEIIERSVKYQMIGQGLSLPVIPAEVWQGFPAVKSAVEQLQQKGYGLRLLDASLGGRFPATAAVLMEQTSGRCLWSFGSHPLLEVSLERTITELLQGRPLYSAEGLRFPSWDREAVASTSNLETHFIDSSGLVHMDSLRQPADYAFTHWNGSADSHQQWQDLLTLFQEMGQDLYLIDQSHLGFPACQIIAPGFSEIYPPEELVWNNTYRAAPLRPRILRLPRLKYPEIHQLWQQWNELDPEPWRPMLEALGIAMPANQEGLLWQDMLSGDVKMLIALAVGERDEALEWLEQRLQLPCHHGRNQALLHCLHTVLMENQQDDGACPLPLEELIAPDILRQARQLAAGHLSALEELPLDNNSPHQAVLSAYQKIVDAQQANRESF</sequence>
<proteinExistence type="predicted"/>
<dbReference type="PANTHER" id="PTHR37809">
    <property type="entry name" value="RIBOSOMAL PROTEIN S12 METHYLTHIOTRANSFERASE ACCESSORY FACTOR YCAO"/>
    <property type="match status" value="1"/>
</dbReference>
<protein>
    <recommendedName>
        <fullName evidence="1">YcaO domain-containing protein</fullName>
    </recommendedName>
</protein>
<dbReference type="Gene3D" id="3.30.1330.230">
    <property type="match status" value="1"/>
</dbReference>
<reference evidence="2 3" key="1">
    <citation type="submission" date="2010-12" db="EMBL/GenBank/DDBJ databases">
        <title>Complete sequence of Desulfurispirillum indicum S5.</title>
        <authorList>
            <consortium name="US DOE Joint Genome Institute"/>
            <person name="Lucas S."/>
            <person name="Copeland A."/>
            <person name="Lapidus A."/>
            <person name="Cheng J.-F."/>
            <person name="Goodwin L."/>
            <person name="Pitluck S."/>
            <person name="Chertkov O."/>
            <person name="Held B."/>
            <person name="Detter J.C."/>
            <person name="Han C."/>
            <person name="Tapia R."/>
            <person name="Land M."/>
            <person name="Hauser L."/>
            <person name="Kyrpides N."/>
            <person name="Ivanova N."/>
            <person name="Mikhailova N."/>
            <person name="Haggblom M."/>
            <person name="Rauschenbach I."/>
            <person name="Bini E."/>
            <person name="Woyke T."/>
        </authorList>
    </citation>
    <scope>NUCLEOTIDE SEQUENCE [LARGE SCALE GENOMIC DNA]</scope>
    <source>
        <strain evidence="3">ATCC BAA-1389 / DSM 22839 / S5</strain>
    </source>
</reference>
<dbReference type="EMBL" id="CP002432">
    <property type="protein sequence ID" value="ADU67219.1"/>
    <property type="molecule type" value="Genomic_DNA"/>
</dbReference>
<dbReference type="OrthoDB" id="9761274at2"/>
<dbReference type="RefSeq" id="WP_013507090.1">
    <property type="nucleotide sequence ID" value="NC_014836.1"/>
</dbReference>
<organism evidence="2 3">
    <name type="scientific">Desulfurispirillum indicum (strain ATCC BAA-1389 / DSM 22839 / S5)</name>
    <dbReference type="NCBI Taxonomy" id="653733"/>
    <lineage>
        <taxon>Bacteria</taxon>
        <taxon>Pseudomonadati</taxon>
        <taxon>Chrysiogenota</taxon>
        <taxon>Chrysiogenia</taxon>
        <taxon>Chrysiogenales</taxon>
        <taxon>Chrysiogenaceae</taxon>
        <taxon>Desulfurispirillum</taxon>
    </lineage>
</organism>
<dbReference type="Pfam" id="PF02624">
    <property type="entry name" value="YcaO"/>
    <property type="match status" value="1"/>
</dbReference>
<accession>E6W5T4</accession>
<dbReference type="HOGENOM" id="CLU_022530_1_0_0"/>
<evidence type="ECO:0000313" key="2">
    <source>
        <dbReference type="EMBL" id="ADU67219.1"/>
    </source>
</evidence>
<feature type="domain" description="YcaO" evidence="1">
    <location>
        <begin position="59"/>
        <end position="439"/>
    </location>
</feature>
<dbReference type="InterPro" id="IPR003776">
    <property type="entry name" value="YcaO-like_dom"/>
</dbReference>
<dbReference type="InterPro" id="IPR041080">
    <property type="entry name" value="YcaO_C"/>
</dbReference>
<dbReference type="AlphaFoldDB" id="E6W5T4"/>